<feature type="compositionally biased region" description="Low complexity" evidence="1">
    <location>
        <begin position="26"/>
        <end position="130"/>
    </location>
</feature>
<dbReference type="RefSeq" id="WP_152351147.1">
    <property type="nucleotide sequence ID" value="NZ_WBSN01000025.1"/>
</dbReference>
<proteinExistence type="predicted"/>
<gene>
    <name evidence="3" type="ORF">GFD22_06920</name>
</gene>
<dbReference type="PANTHER" id="PTHR34980:SF2">
    <property type="entry name" value="INNER MEMBRANE PROTEIN YHAH-RELATED"/>
    <property type="match status" value="1"/>
</dbReference>
<feature type="transmembrane region" description="Helical" evidence="2">
    <location>
        <begin position="221"/>
        <end position="242"/>
    </location>
</feature>
<dbReference type="GO" id="GO:0005886">
    <property type="term" value="C:plasma membrane"/>
    <property type="evidence" value="ECO:0007669"/>
    <property type="project" value="TreeGrafter"/>
</dbReference>
<name>A0A7K3TI23_9BIFI</name>
<evidence type="ECO:0000256" key="1">
    <source>
        <dbReference type="SAM" id="MobiDB-lite"/>
    </source>
</evidence>
<feature type="compositionally biased region" description="Low complexity" evidence="1">
    <location>
        <begin position="141"/>
        <end position="164"/>
    </location>
</feature>
<feature type="transmembrane region" description="Helical" evidence="2">
    <location>
        <begin position="316"/>
        <end position="338"/>
    </location>
</feature>
<evidence type="ECO:0000256" key="2">
    <source>
        <dbReference type="SAM" id="Phobius"/>
    </source>
</evidence>
<evidence type="ECO:0000313" key="3">
    <source>
        <dbReference type="EMBL" id="NEG78702.1"/>
    </source>
</evidence>
<dbReference type="OrthoDB" id="9812349at2"/>
<feature type="region of interest" description="Disordered" evidence="1">
    <location>
        <begin position="1"/>
        <end position="182"/>
    </location>
</feature>
<feature type="compositionally biased region" description="Polar residues" evidence="1">
    <location>
        <begin position="1"/>
        <end position="25"/>
    </location>
</feature>
<keyword evidence="2" id="KW-0812">Transmembrane</keyword>
<dbReference type="PANTHER" id="PTHR34980">
    <property type="entry name" value="INNER MEMBRANE PROTEIN-RELATED-RELATED"/>
    <property type="match status" value="1"/>
</dbReference>
<feature type="transmembrane region" description="Helical" evidence="2">
    <location>
        <begin position="278"/>
        <end position="296"/>
    </location>
</feature>
<keyword evidence="2" id="KW-0472">Membrane</keyword>
<dbReference type="AlphaFoldDB" id="A0A7K3TI23"/>
<organism evidence="3 4">
    <name type="scientific">Bifidobacterium avesanii</name>
    <dbReference type="NCBI Taxonomy" id="1798157"/>
    <lineage>
        <taxon>Bacteria</taxon>
        <taxon>Bacillati</taxon>
        <taxon>Actinomycetota</taxon>
        <taxon>Actinomycetes</taxon>
        <taxon>Bifidobacteriales</taxon>
        <taxon>Bifidobacteriaceae</taxon>
        <taxon>Bifidobacterium</taxon>
    </lineage>
</organism>
<comment type="caution">
    <text evidence="3">The sequence shown here is derived from an EMBL/GenBank/DDBJ whole genome shotgun (WGS) entry which is preliminary data.</text>
</comment>
<dbReference type="EMBL" id="WHZY01000009">
    <property type="protein sequence ID" value="NEG78702.1"/>
    <property type="molecule type" value="Genomic_DNA"/>
</dbReference>
<dbReference type="InterPro" id="IPR008523">
    <property type="entry name" value="DUF805"/>
</dbReference>
<sequence>MTDSQPTGTPSNDGQQPTPQYGQYTGQYANPQQPAQQPAVPQQPQYGQQAQQPAAYGQYTAGQYTPQQPQQTPQYGQYAATQQPAPAQQPQYAQPGYGQYAPQGQNPYGQPAQPVQSAAPAQPANAPYGQYGQQAPANPFAAGYQQPQPAQPQYAQPQYAQPNPYAQPAPGQPLPQGAPAQAYMGEPPIDQPWYGIKFGAAIKRLFRKAFVHTGRASRGEFWWALLFIGLLSVAITLITTPLGSVGTIIGYVWQIISYVLVLFVGIRRLHDTNRSGWFMLLPIGADVLDTVIGLIYEEPINDMIAYGGIEASAGTMGIIIGTAIVIIVATIVGIVMLAGRSKPEGARFDVRA</sequence>
<keyword evidence="4" id="KW-1185">Reference proteome</keyword>
<keyword evidence="2" id="KW-1133">Transmembrane helix</keyword>
<evidence type="ECO:0000313" key="4">
    <source>
        <dbReference type="Proteomes" id="UP000469763"/>
    </source>
</evidence>
<reference evidence="3 4" key="1">
    <citation type="submission" date="2019-10" db="EMBL/GenBank/DDBJ databases">
        <title>Bifidobacterium from non-human primates.</title>
        <authorList>
            <person name="Modesto M."/>
        </authorList>
    </citation>
    <scope>NUCLEOTIDE SEQUENCE [LARGE SCALE GENOMIC DNA]</scope>
    <source>
        <strain evidence="3 4">TREC</strain>
    </source>
</reference>
<accession>A0A7K3TI23</accession>
<feature type="transmembrane region" description="Helical" evidence="2">
    <location>
        <begin position="248"/>
        <end position="266"/>
    </location>
</feature>
<protein>
    <submittedName>
        <fullName evidence="3">DUF805 domain-containing protein</fullName>
    </submittedName>
</protein>
<dbReference type="Pfam" id="PF05656">
    <property type="entry name" value="DUF805"/>
    <property type="match status" value="1"/>
</dbReference>
<dbReference type="Proteomes" id="UP000469763">
    <property type="component" value="Unassembled WGS sequence"/>
</dbReference>